<reference evidence="3" key="1">
    <citation type="journal article" date="2017" name="Genome Biol.">
        <title>Comparative genomics reveals high biological diversity and specific adaptations in the industrially and medically important fungal genus Aspergillus.</title>
        <authorList>
            <person name="de Vries R.P."/>
            <person name="Riley R."/>
            <person name="Wiebenga A."/>
            <person name="Aguilar-Osorio G."/>
            <person name="Amillis S."/>
            <person name="Uchima C.A."/>
            <person name="Anderluh G."/>
            <person name="Asadollahi M."/>
            <person name="Askin M."/>
            <person name="Barry K."/>
            <person name="Battaglia E."/>
            <person name="Bayram O."/>
            <person name="Benocci T."/>
            <person name="Braus-Stromeyer S.A."/>
            <person name="Caldana C."/>
            <person name="Canovas D."/>
            <person name="Cerqueira G.C."/>
            <person name="Chen F."/>
            <person name="Chen W."/>
            <person name="Choi C."/>
            <person name="Clum A."/>
            <person name="Dos Santos R.A."/>
            <person name="Damasio A.R."/>
            <person name="Diallinas G."/>
            <person name="Emri T."/>
            <person name="Fekete E."/>
            <person name="Flipphi M."/>
            <person name="Freyberg S."/>
            <person name="Gallo A."/>
            <person name="Gournas C."/>
            <person name="Habgood R."/>
            <person name="Hainaut M."/>
            <person name="Harispe M.L."/>
            <person name="Henrissat B."/>
            <person name="Hilden K.S."/>
            <person name="Hope R."/>
            <person name="Hossain A."/>
            <person name="Karabika E."/>
            <person name="Karaffa L."/>
            <person name="Karanyi Z."/>
            <person name="Krasevec N."/>
            <person name="Kuo A."/>
            <person name="Kusch H."/>
            <person name="LaButti K."/>
            <person name="Lagendijk E.L."/>
            <person name="Lapidus A."/>
            <person name="Levasseur A."/>
            <person name="Lindquist E."/>
            <person name="Lipzen A."/>
            <person name="Logrieco A.F."/>
            <person name="MacCabe A."/>
            <person name="Maekelae M.R."/>
            <person name="Malavazi I."/>
            <person name="Melin P."/>
            <person name="Meyer V."/>
            <person name="Mielnichuk N."/>
            <person name="Miskei M."/>
            <person name="Molnar A.P."/>
            <person name="Mule G."/>
            <person name="Ngan C.Y."/>
            <person name="Orejas M."/>
            <person name="Orosz E."/>
            <person name="Ouedraogo J.P."/>
            <person name="Overkamp K.M."/>
            <person name="Park H.-S."/>
            <person name="Perrone G."/>
            <person name="Piumi F."/>
            <person name="Punt P.J."/>
            <person name="Ram A.F."/>
            <person name="Ramon A."/>
            <person name="Rauscher S."/>
            <person name="Record E."/>
            <person name="Riano-Pachon D.M."/>
            <person name="Robert V."/>
            <person name="Roehrig J."/>
            <person name="Ruller R."/>
            <person name="Salamov A."/>
            <person name="Salih N.S."/>
            <person name="Samson R.A."/>
            <person name="Sandor E."/>
            <person name="Sanguinetti M."/>
            <person name="Schuetze T."/>
            <person name="Sepcic K."/>
            <person name="Shelest E."/>
            <person name="Sherlock G."/>
            <person name="Sophianopoulou V."/>
            <person name="Squina F.M."/>
            <person name="Sun H."/>
            <person name="Susca A."/>
            <person name="Todd R.B."/>
            <person name="Tsang A."/>
            <person name="Unkles S.E."/>
            <person name="van de Wiele N."/>
            <person name="van Rossen-Uffink D."/>
            <person name="Oliveira J.V."/>
            <person name="Vesth T.C."/>
            <person name="Visser J."/>
            <person name="Yu J.-H."/>
            <person name="Zhou M."/>
            <person name="Andersen M.R."/>
            <person name="Archer D.B."/>
            <person name="Baker S.E."/>
            <person name="Benoit I."/>
            <person name="Brakhage A.A."/>
            <person name="Braus G.H."/>
            <person name="Fischer R."/>
            <person name="Frisvad J.C."/>
            <person name="Goldman G.H."/>
            <person name="Houbraken J."/>
            <person name="Oakley B."/>
            <person name="Pocsi I."/>
            <person name="Scazzocchio C."/>
            <person name="Seiboth B."/>
            <person name="vanKuyk P.A."/>
            <person name="Wortman J."/>
            <person name="Dyer P.S."/>
            <person name="Grigoriev I.V."/>
        </authorList>
    </citation>
    <scope>NUCLEOTIDE SEQUENCE [LARGE SCALE GENOMIC DNA]</scope>
    <source>
        <strain evidence="3">DTO 134E9</strain>
    </source>
</reference>
<keyword evidence="1" id="KW-0812">Transmembrane</keyword>
<dbReference type="GeneID" id="63751357"/>
<keyword evidence="1" id="KW-1133">Transmembrane helix</keyword>
<dbReference type="RefSeq" id="XP_040690239.1">
    <property type="nucleotide sequence ID" value="XM_040835509.1"/>
</dbReference>
<dbReference type="Proteomes" id="UP000184383">
    <property type="component" value="Unassembled WGS sequence"/>
</dbReference>
<keyword evidence="3" id="KW-1185">Reference proteome</keyword>
<evidence type="ECO:0000256" key="1">
    <source>
        <dbReference type="SAM" id="Phobius"/>
    </source>
</evidence>
<organism evidence="2 3">
    <name type="scientific">Aspergillus wentii DTO 134E9</name>
    <dbReference type="NCBI Taxonomy" id="1073089"/>
    <lineage>
        <taxon>Eukaryota</taxon>
        <taxon>Fungi</taxon>
        <taxon>Dikarya</taxon>
        <taxon>Ascomycota</taxon>
        <taxon>Pezizomycotina</taxon>
        <taxon>Eurotiomycetes</taxon>
        <taxon>Eurotiomycetidae</taxon>
        <taxon>Eurotiales</taxon>
        <taxon>Aspergillaceae</taxon>
        <taxon>Aspergillus</taxon>
        <taxon>Aspergillus subgen. Cremei</taxon>
    </lineage>
</organism>
<accession>A0A1L9RNW4</accession>
<dbReference type="EMBL" id="KV878211">
    <property type="protein sequence ID" value="OJJ36563.1"/>
    <property type="molecule type" value="Genomic_DNA"/>
</dbReference>
<keyword evidence="1" id="KW-0472">Membrane</keyword>
<evidence type="ECO:0000313" key="2">
    <source>
        <dbReference type="EMBL" id="OJJ36563.1"/>
    </source>
</evidence>
<gene>
    <name evidence="2" type="ORF">ASPWEDRAFT_412377</name>
</gene>
<name>A0A1L9RNW4_ASPWE</name>
<protein>
    <submittedName>
        <fullName evidence="2">Uncharacterized protein</fullName>
    </submittedName>
</protein>
<proteinExistence type="predicted"/>
<dbReference type="VEuPathDB" id="FungiDB:ASPWEDRAFT_412377"/>
<feature type="transmembrane region" description="Helical" evidence="1">
    <location>
        <begin position="91"/>
        <end position="112"/>
    </location>
</feature>
<evidence type="ECO:0000313" key="3">
    <source>
        <dbReference type="Proteomes" id="UP000184383"/>
    </source>
</evidence>
<dbReference type="AlphaFoldDB" id="A0A1L9RNW4"/>
<sequence>MVAMMEVVMIAVVVRARRRLEIRGCDASRDRQYGLSQHTITARSSTIRNIFIILHGIKNKLMGILISGTFDYYNLVKTAEIRRLIVLLTELYALLVFLYGVAFGCLSTIQWMRNPVRQCKSSKGI</sequence>